<keyword evidence="2" id="KW-0479">Metal-binding</keyword>
<comment type="similarity">
    <text evidence="1">Belongs to the yippee family.</text>
</comment>
<accession>A0A1I7UH08</accession>
<dbReference type="InterPro" id="IPR034751">
    <property type="entry name" value="Yippee"/>
</dbReference>
<evidence type="ECO:0000256" key="3">
    <source>
        <dbReference type="ARBA" id="ARBA00022833"/>
    </source>
</evidence>
<evidence type="ECO:0000256" key="2">
    <source>
        <dbReference type="ARBA" id="ARBA00022723"/>
    </source>
</evidence>
<evidence type="ECO:0000259" key="5">
    <source>
        <dbReference type="PROSITE" id="PS51792"/>
    </source>
</evidence>
<organism evidence="6 7">
    <name type="scientific">Caenorhabditis tropicalis</name>
    <dbReference type="NCBI Taxonomy" id="1561998"/>
    <lineage>
        <taxon>Eukaryota</taxon>
        <taxon>Metazoa</taxon>
        <taxon>Ecdysozoa</taxon>
        <taxon>Nematoda</taxon>
        <taxon>Chromadorea</taxon>
        <taxon>Rhabditida</taxon>
        <taxon>Rhabditina</taxon>
        <taxon>Rhabditomorpha</taxon>
        <taxon>Rhabditoidea</taxon>
        <taxon>Rhabditidae</taxon>
        <taxon>Peloderinae</taxon>
        <taxon>Caenorhabditis</taxon>
    </lineage>
</organism>
<dbReference type="AlphaFoldDB" id="A0A1I7UH08"/>
<name>A0A1I7UH08_9PELO</name>
<dbReference type="eggNOG" id="KOG3399">
    <property type="taxonomic scope" value="Eukaryota"/>
</dbReference>
<evidence type="ECO:0000313" key="7">
    <source>
        <dbReference type="WBParaSite" id="Csp11.Scaffold629.g9238.t1"/>
    </source>
</evidence>
<keyword evidence="6" id="KW-1185">Reference proteome</keyword>
<dbReference type="STRING" id="1561998.A0A1I7UH08"/>
<protein>
    <submittedName>
        <fullName evidence="7">Yippee domain-containing protein</fullName>
    </submittedName>
</protein>
<dbReference type="PROSITE" id="PS51792">
    <property type="entry name" value="YIPPEE"/>
    <property type="match status" value="1"/>
</dbReference>
<reference evidence="7" key="1">
    <citation type="submission" date="2016-11" db="UniProtKB">
        <authorList>
            <consortium name="WormBaseParasite"/>
        </authorList>
    </citation>
    <scope>IDENTIFICATION</scope>
</reference>
<keyword evidence="3" id="KW-0862">Zinc</keyword>
<dbReference type="WBParaSite" id="Csp11.Scaffold629.g9238.t1">
    <property type="protein sequence ID" value="Csp11.Scaffold629.g9238.t1"/>
    <property type="gene ID" value="Csp11.Scaffold629.g9238"/>
</dbReference>
<evidence type="ECO:0000256" key="4">
    <source>
        <dbReference type="SAM" id="MobiDB-lite"/>
    </source>
</evidence>
<dbReference type="InterPro" id="IPR004910">
    <property type="entry name" value="Yippee/Mis18/Cereblon"/>
</dbReference>
<dbReference type="GO" id="GO:0046872">
    <property type="term" value="F:metal ion binding"/>
    <property type="evidence" value="ECO:0007669"/>
    <property type="project" value="UniProtKB-KW"/>
</dbReference>
<evidence type="ECO:0000256" key="1">
    <source>
        <dbReference type="ARBA" id="ARBA00005613"/>
    </source>
</evidence>
<proteinExistence type="inferred from homology"/>
<dbReference type="Pfam" id="PF03226">
    <property type="entry name" value="Yippee-Mis18"/>
    <property type="match status" value="1"/>
</dbReference>
<dbReference type="InterPro" id="IPR039058">
    <property type="entry name" value="Yippee_fam"/>
</dbReference>
<feature type="region of interest" description="Disordered" evidence="4">
    <location>
        <begin position="300"/>
        <end position="323"/>
    </location>
</feature>
<dbReference type="PANTHER" id="PTHR13848">
    <property type="entry name" value="PROTEIN YIPPEE-LIKE CG15309-RELATED"/>
    <property type="match status" value="1"/>
</dbReference>
<evidence type="ECO:0000313" key="6">
    <source>
        <dbReference type="Proteomes" id="UP000095282"/>
    </source>
</evidence>
<feature type="domain" description="Yippee" evidence="5">
    <location>
        <begin position="13"/>
        <end position="110"/>
    </location>
</feature>
<sequence>MGLKFFENNGGQKMFYCAVCHIYLADKAALVSTSFTGVTGQAYLFSRAANLVHGEMAQRQMMTGHHFVRDVYCGSCNEHLGWMYEKAPEDKEKYKEGSVILERLHIIESEGITKASQMDRRAQPRQPPRRQAMLAELERINQENPRPVDRRRQLIHVFRRQHLLDIPYFMTVNNEIPQIRIHDEEGLIAILGDRTMEVFRRTLRRFNLAITRCIERNNNRELEDMGFRPDLARNYRELQALMDGEPYQPTAHADRALIDLFQRMQQERDRIRVQEMEAARHPPPQMDRNEARREFIRAHRRRAAAQEEAQPPRDPDQPPRGGMAAMAAMMDDQELDLMIRQRMEEFRVNVADPAVIPAFLQEQNRRIQQWENMVGVEDDDEEEVDVVVN</sequence>
<dbReference type="Proteomes" id="UP000095282">
    <property type="component" value="Unplaced"/>
</dbReference>